<dbReference type="InterPro" id="IPR000160">
    <property type="entry name" value="GGDEF_dom"/>
</dbReference>
<evidence type="ECO:0000259" key="1">
    <source>
        <dbReference type="PROSITE" id="PS50883"/>
    </source>
</evidence>
<dbReference type="SMART" id="SM00267">
    <property type="entry name" value="GGDEF"/>
    <property type="match status" value="1"/>
</dbReference>
<dbReference type="SUPFAM" id="SSF55073">
    <property type="entry name" value="Nucleotide cyclase"/>
    <property type="match status" value="1"/>
</dbReference>
<dbReference type="Pfam" id="PF00563">
    <property type="entry name" value="EAL"/>
    <property type="match status" value="1"/>
</dbReference>
<evidence type="ECO:0000313" key="3">
    <source>
        <dbReference type="EMBL" id="VAX10288.1"/>
    </source>
</evidence>
<reference evidence="3" key="1">
    <citation type="submission" date="2018-06" db="EMBL/GenBank/DDBJ databases">
        <authorList>
            <person name="Zhirakovskaya E."/>
        </authorList>
    </citation>
    <scope>NUCLEOTIDE SEQUENCE</scope>
</reference>
<evidence type="ECO:0000259" key="2">
    <source>
        <dbReference type="PROSITE" id="PS50887"/>
    </source>
</evidence>
<feature type="domain" description="EAL" evidence="1">
    <location>
        <begin position="184"/>
        <end position="440"/>
    </location>
</feature>
<dbReference type="PROSITE" id="PS50887">
    <property type="entry name" value="GGDEF"/>
    <property type="match status" value="1"/>
</dbReference>
<name>A0A3B1BFX6_9ZZZZ</name>
<dbReference type="PANTHER" id="PTHR33121">
    <property type="entry name" value="CYCLIC DI-GMP PHOSPHODIESTERASE PDEF"/>
    <property type="match status" value="1"/>
</dbReference>
<sequence>MSNRTIHTVETGQVENSPLRGELCAHFFVEIAEQIQRAAMDKCYVLLIRFDLDRFRKLNEQSGYLEGDRVLALLRTRIASLLGKDDKSHHLGADEFALSLSVNNRDEIETRVSTIYAALREPFDISRGHFQPRISIGAALYPDDCSDVESLMLAAESAQRHAKTRGGAQLSYYSNKYHELARYRARLEKDLHGILTRDELFLVYQPKVDASTGIIKGFEALLRWQHPERGLISPVDFIPVMEENRMIIEVGDWVFSEVCQALGRWKKLELPIIPVAVNVSMHQFKQEGFVERLAVILQQHDINPELIEIEITESCLMDDGQENIGILEQLKAMGMSISIDDFGTGYSSLSYLKRFPIDTLKIDRSFITNVHNRRESDNAGIVTAIMALSHSLRLDVVAEGVETAQELAFLHALGCRTIQGFLFSKPLQEFAVVELLESSFTMAETLVKVRQELQAR</sequence>
<feature type="domain" description="GGDEF" evidence="2">
    <location>
        <begin position="43"/>
        <end position="175"/>
    </location>
</feature>
<dbReference type="NCBIfam" id="TIGR00254">
    <property type="entry name" value="GGDEF"/>
    <property type="match status" value="1"/>
</dbReference>
<dbReference type="SMART" id="SM00052">
    <property type="entry name" value="EAL"/>
    <property type="match status" value="1"/>
</dbReference>
<dbReference type="PANTHER" id="PTHR33121:SF70">
    <property type="entry name" value="SIGNALING PROTEIN YKOW"/>
    <property type="match status" value="1"/>
</dbReference>
<dbReference type="CDD" id="cd01948">
    <property type="entry name" value="EAL"/>
    <property type="match status" value="1"/>
</dbReference>
<dbReference type="Gene3D" id="3.30.70.270">
    <property type="match status" value="1"/>
</dbReference>
<dbReference type="Pfam" id="PF00990">
    <property type="entry name" value="GGDEF"/>
    <property type="match status" value="1"/>
</dbReference>
<dbReference type="InterPro" id="IPR043128">
    <property type="entry name" value="Rev_trsase/Diguanyl_cyclase"/>
</dbReference>
<dbReference type="FunFam" id="3.20.20.450:FF:000001">
    <property type="entry name" value="Cyclic di-GMP phosphodiesterase yahA"/>
    <property type="match status" value="1"/>
</dbReference>
<dbReference type="AlphaFoldDB" id="A0A3B1BFX6"/>
<gene>
    <name evidence="3" type="ORF">MNBD_GAMMA25-62</name>
</gene>
<dbReference type="EMBL" id="UOFY01000047">
    <property type="protein sequence ID" value="VAX10288.1"/>
    <property type="molecule type" value="Genomic_DNA"/>
</dbReference>
<dbReference type="InterPro" id="IPR035919">
    <property type="entry name" value="EAL_sf"/>
</dbReference>
<organism evidence="3">
    <name type="scientific">hydrothermal vent metagenome</name>
    <dbReference type="NCBI Taxonomy" id="652676"/>
    <lineage>
        <taxon>unclassified sequences</taxon>
        <taxon>metagenomes</taxon>
        <taxon>ecological metagenomes</taxon>
    </lineage>
</organism>
<dbReference type="Gene3D" id="3.20.20.450">
    <property type="entry name" value="EAL domain"/>
    <property type="match status" value="1"/>
</dbReference>
<dbReference type="InterPro" id="IPR001633">
    <property type="entry name" value="EAL_dom"/>
</dbReference>
<accession>A0A3B1BFX6</accession>
<dbReference type="InterPro" id="IPR029787">
    <property type="entry name" value="Nucleotide_cyclase"/>
</dbReference>
<protein>
    <submittedName>
        <fullName evidence="3">Diguanylate cyclase/phosphodiesterase (GGDEF &amp; EAL domains) with PAS/PAC sensor(S)</fullName>
    </submittedName>
</protein>
<dbReference type="CDD" id="cd01949">
    <property type="entry name" value="GGDEF"/>
    <property type="match status" value="1"/>
</dbReference>
<proteinExistence type="predicted"/>
<dbReference type="InterPro" id="IPR050706">
    <property type="entry name" value="Cyclic-di-GMP_PDE-like"/>
</dbReference>
<dbReference type="GO" id="GO:0071111">
    <property type="term" value="F:cyclic-guanylate-specific phosphodiesterase activity"/>
    <property type="evidence" value="ECO:0007669"/>
    <property type="project" value="InterPro"/>
</dbReference>
<dbReference type="SUPFAM" id="SSF141868">
    <property type="entry name" value="EAL domain-like"/>
    <property type="match status" value="1"/>
</dbReference>
<dbReference type="PROSITE" id="PS50883">
    <property type="entry name" value="EAL"/>
    <property type="match status" value="1"/>
</dbReference>